<feature type="transmembrane region" description="Helical" evidence="7">
    <location>
        <begin position="590"/>
        <end position="613"/>
    </location>
</feature>
<feature type="transmembrane region" description="Helical" evidence="7">
    <location>
        <begin position="633"/>
        <end position="658"/>
    </location>
</feature>
<reference evidence="9" key="1">
    <citation type="submission" date="2023-02" db="EMBL/GenBank/DDBJ databases">
        <title>Identification and recombinant expression of a fungal hydrolase from Papiliotrema laurentii that hydrolyzes apple cutin and clears colloidal polyester polyurethane.</title>
        <authorList>
            <consortium name="DOE Joint Genome Institute"/>
            <person name="Roman V.A."/>
            <person name="Bojanowski C."/>
            <person name="Crable B.R."/>
            <person name="Wagner D.N."/>
            <person name="Hung C.S."/>
            <person name="Nadeau L.J."/>
            <person name="Schratz L."/>
            <person name="Haridas S."/>
            <person name="Pangilinan J."/>
            <person name="Lipzen A."/>
            <person name="Na H."/>
            <person name="Yan M."/>
            <person name="Ng V."/>
            <person name="Grigoriev I.V."/>
            <person name="Spatafora J.W."/>
            <person name="Barlow D."/>
            <person name="Biffinger J."/>
            <person name="Kelley-Loughnane N."/>
            <person name="Varaljay V.A."/>
            <person name="Crookes-Goodson W.J."/>
        </authorList>
    </citation>
    <scope>NUCLEOTIDE SEQUENCE</scope>
    <source>
        <strain evidence="9">5307AH</strain>
    </source>
</reference>
<dbReference type="Pfam" id="PF01490">
    <property type="entry name" value="Aa_trans"/>
    <property type="match status" value="1"/>
</dbReference>
<feature type="region of interest" description="Disordered" evidence="6">
    <location>
        <begin position="160"/>
        <end position="203"/>
    </location>
</feature>
<evidence type="ECO:0000256" key="2">
    <source>
        <dbReference type="ARBA" id="ARBA00008066"/>
    </source>
</evidence>
<comment type="caution">
    <text evidence="9">The sequence shown here is derived from an EMBL/GenBank/DDBJ whole genome shotgun (WGS) entry which is preliminary data.</text>
</comment>
<name>A0AAD9FS90_PAPLA</name>
<comment type="similarity">
    <text evidence="2">Belongs to the amino acid/polyamine transporter 2 family.</text>
</comment>
<comment type="subcellular location">
    <subcellularLocation>
        <location evidence="1">Membrane</location>
        <topology evidence="1">Multi-pass membrane protein</topology>
    </subcellularLocation>
</comment>
<feature type="region of interest" description="Disordered" evidence="6">
    <location>
        <begin position="1"/>
        <end position="138"/>
    </location>
</feature>
<dbReference type="GO" id="GO:0015179">
    <property type="term" value="F:L-amino acid transmembrane transporter activity"/>
    <property type="evidence" value="ECO:0007669"/>
    <property type="project" value="TreeGrafter"/>
</dbReference>
<proteinExistence type="inferred from homology"/>
<dbReference type="PANTHER" id="PTHR22950">
    <property type="entry name" value="AMINO ACID TRANSPORTER"/>
    <property type="match status" value="1"/>
</dbReference>
<feature type="transmembrane region" description="Helical" evidence="7">
    <location>
        <begin position="372"/>
        <end position="397"/>
    </location>
</feature>
<feature type="transmembrane region" description="Helical" evidence="7">
    <location>
        <begin position="679"/>
        <end position="696"/>
    </location>
</feature>
<dbReference type="PANTHER" id="PTHR22950:SF666">
    <property type="entry name" value="VACUOLAR AMINO ACID TRANSPORTER 4"/>
    <property type="match status" value="1"/>
</dbReference>
<feature type="transmembrane region" description="Helical" evidence="7">
    <location>
        <begin position="448"/>
        <end position="471"/>
    </location>
</feature>
<organism evidence="9 10">
    <name type="scientific">Papiliotrema laurentii</name>
    <name type="common">Cryptococcus laurentii</name>
    <dbReference type="NCBI Taxonomy" id="5418"/>
    <lineage>
        <taxon>Eukaryota</taxon>
        <taxon>Fungi</taxon>
        <taxon>Dikarya</taxon>
        <taxon>Basidiomycota</taxon>
        <taxon>Agaricomycotina</taxon>
        <taxon>Tremellomycetes</taxon>
        <taxon>Tremellales</taxon>
        <taxon>Rhynchogastremaceae</taxon>
        <taxon>Papiliotrema</taxon>
    </lineage>
</organism>
<accession>A0AAD9FS90</accession>
<feature type="transmembrane region" description="Helical" evidence="7">
    <location>
        <begin position="557"/>
        <end position="578"/>
    </location>
</feature>
<feature type="transmembrane region" description="Helical" evidence="7">
    <location>
        <begin position="515"/>
        <end position="535"/>
    </location>
</feature>
<evidence type="ECO:0000256" key="6">
    <source>
        <dbReference type="SAM" id="MobiDB-lite"/>
    </source>
</evidence>
<dbReference type="Proteomes" id="UP001182556">
    <property type="component" value="Unassembled WGS sequence"/>
</dbReference>
<feature type="transmembrane region" description="Helical" evidence="7">
    <location>
        <begin position="491"/>
        <end position="508"/>
    </location>
</feature>
<dbReference type="InterPro" id="IPR013057">
    <property type="entry name" value="AA_transpt_TM"/>
</dbReference>
<feature type="transmembrane region" description="Helical" evidence="7">
    <location>
        <begin position="403"/>
        <end position="427"/>
    </location>
</feature>
<feature type="region of interest" description="Disordered" evidence="6">
    <location>
        <begin position="298"/>
        <end position="372"/>
    </location>
</feature>
<feature type="domain" description="Amino acid transporter transmembrane" evidence="8">
    <location>
        <begin position="374"/>
        <end position="756"/>
    </location>
</feature>
<feature type="compositionally biased region" description="Polar residues" evidence="6">
    <location>
        <begin position="89"/>
        <end position="114"/>
    </location>
</feature>
<evidence type="ECO:0000256" key="7">
    <source>
        <dbReference type="SAM" id="Phobius"/>
    </source>
</evidence>
<keyword evidence="5 7" id="KW-0472">Membrane</keyword>
<sequence>MPSPDIVQPIPSPAGRRPSSSQQGNSPSIPNIPPRAQTGSAGPKSISRSFKSPPPIPSGASSGGNNKAPTPKASTEEFRKNSPGPAISGPSNLSQQLGRSPEQSTRSRRQSVAQQDKERISGSGANTPREGESTFSNVVDIQATNAEKAKILRRHLVSAEARANGGGSPGNATPGASGVSLRESPDVEEGASGSGVSVHGDENFPIPYDAPGGDVTHDIYKWQHDHRPRPGRSASFSHVPLDRSAVLDPTLAHIKEPGGFRRNFVVNRAQEQGVEPPTIVRNVIDFLFLYGHFAGEDLDEDEDEDEEEEDEQYLSPAAAEAGYGAGTSERGPGRALARGEGGTGERAPLLGSRSLSKMSRTRHRRTRSGPPVGTASVTQAVLMLLKGFVGTGILFMGKAFFNGGLIFSTVVMLAIAAISLYSFLLLTKTYLVVPGSFGDIGGALYGKYMRLTILTSITVSQIGFVAAYTIFIAENLQAFVLAVTDCKTFIPTRYLIFAELIIFLPLAMIRNLAKLSGTALVADAFILVGLIYIGVNETTVLAKKGLADVVWFNRDSFPLLIGTAVFAFEGIGLVIPITESMREPHKFPPVLSGVMFVVAVLFAGFGVLGYAAYGSDIQTVVIVNLPQDDKFVQAVQFLYSIAILLSIPLQLFPAVRIMENGLFSRSGKHNPSVKWQKNVFRAGTVLFCTLISWAGSSELDKFVALIGAFACIPLCFIYPPLLHLRACAKTRTAKAIDYTLLAFGICVGVYTTVQTIRSLFVPSGGGTQFGKCQVPNV</sequence>
<keyword evidence="4 7" id="KW-1133">Transmembrane helix</keyword>
<dbReference type="EMBL" id="JAODAN010000003">
    <property type="protein sequence ID" value="KAK1925291.1"/>
    <property type="molecule type" value="Genomic_DNA"/>
</dbReference>
<evidence type="ECO:0000256" key="3">
    <source>
        <dbReference type="ARBA" id="ARBA00022692"/>
    </source>
</evidence>
<evidence type="ECO:0000256" key="1">
    <source>
        <dbReference type="ARBA" id="ARBA00004141"/>
    </source>
</evidence>
<evidence type="ECO:0000313" key="10">
    <source>
        <dbReference type="Proteomes" id="UP001182556"/>
    </source>
</evidence>
<dbReference type="AlphaFoldDB" id="A0AAD9FS90"/>
<dbReference type="GO" id="GO:0005774">
    <property type="term" value="C:vacuolar membrane"/>
    <property type="evidence" value="ECO:0007669"/>
    <property type="project" value="TreeGrafter"/>
</dbReference>
<feature type="transmembrane region" description="Helical" evidence="7">
    <location>
        <begin position="702"/>
        <end position="723"/>
    </location>
</feature>
<evidence type="ECO:0000256" key="4">
    <source>
        <dbReference type="ARBA" id="ARBA00022989"/>
    </source>
</evidence>
<evidence type="ECO:0000256" key="5">
    <source>
        <dbReference type="ARBA" id="ARBA00023136"/>
    </source>
</evidence>
<feature type="compositionally biased region" description="Acidic residues" evidence="6">
    <location>
        <begin position="298"/>
        <end position="312"/>
    </location>
</feature>
<keyword evidence="10" id="KW-1185">Reference proteome</keyword>
<keyword evidence="3 7" id="KW-0812">Transmembrane</keyword>
<protein>
    <submittedName>
        <fullName evidence="9">Transmembrane amino acid transporter protein-domain-containing protein</fullName>
    </submittedName>
</protein>
<evidence type="ECO:0000259" key="8">
    <source>
        <dbReference type="Pfam" id="PF01490"/>
    </source>
</evidence>
<evidence type="ECO:0000313" key="9">
    <source>
        <dbReference type="EMBL" id="KAK1925291.1"/>
    </source>
</evidence>
<gene>
    <name evidence="9" type="ORF">DB88DRAFT_483437</name>
</gene>
<feature type="compositionally biased region" description="Polar residues" evidence="6">
    <location>
        <begin position="18"/>
        <end position="29"/>
    </location>
</feature>
<feature type="transmembrane region" description="Helical" evidence="7">
    <location>
        <begin position="735"/>
        <end position="753"/>
    </location>
</feature>